<keyword evidence="2" id="KW-1185">Reference proteome</keyword>
<dbReference type="OrthoDB" id="8043378at2759"/>
<dbReference type="EMBL" id="JAEUBE010000158">
    <property type="protein sequence ID" value="KAH3668706.1"/>
    <property type="molecule type" value="Genomic_DNA"/>
</dbReference>
<protein>
    <submittedName>
        <fullName evidence="1">Uncharacterized protein</fullName>
    </submittedName>
</protein>
<sequence>MLKLRKFSSNAVSSKLNPQTIWSYVKGAFFSRILVENSTTSDLASVSNLLPLVGHQIVQEDVAVANNTHVIPVVAHCTAPDFSIVDEERDRQHHVEPAVRLLVAGVRAALPMVDQILIKSAKQRKTVVAQQHGPFERGRAQKPRVVQRDKIQLVQLVLGGQDQLEVADEADAGGAQPVCALVVVRGEVEVSERGVHVPAVSVQGNQGVAVRTQHEVLQVLRRDVFLDHTQFLHGHCAQQLGHHQVAVLHAKIHQVAEMVDQTLHHAPVQRGVDLLAHKLHVVCAAAFLHQPAVSGFVQPHKTAHLEVVEQLPRGGVRMISSMFLDVSTANCLPLGDRLIFKLRPYSSNELLELQFFVDVVGVLVLLVLAHKVVHVGFGFGEFHLVHTFRSVPVQERFSSEHGTELVSHSSEQLLDRSGVSNKRSRHVQVLRSNRTNGRLDVVWNPFHKVVRVLGLHLVHLVLNLLHRNLTSEESSDSQVSTLSWVRSGHHVLGIEHLLCQFWNSQRSERLRSNRGQWSVTNHEEVQSWEWHKVHSKLSQVGVQLSWETQRGGDTRHNRRNKVVQVAVIWLVQFQSSLADVIKRVPIPEPVPPPKEWVIWKPWSESQPSASLLTTSNTESTSSAPSVVDRAWLQIDQDCSWHVFSAASFVVVNVESGFLNIIGSVVSSV</sequence>
<organism evidence="1 2">
    <name type="scientific">Ogataea philodendri</name>
    <dbReference type="NCBI Taxonomy" id="1378263"/>
    <lineage>
        <taxon>Eukaryota</taxon>
        <taxon>Fungi</taxon>
        <taxon>Dikarya</taxon>
        <taxon>Ascomycota</taxon>
        <taxon>Saccharomycotina</taxon>
        <taxon>Pichiomycetes</taxon>
        <taxon>Pichiales</taxon>
        <taxon>Pichiaceae</taxon>
        <taxon>Ogataea</taxon>
    </lineage>
</organism>
<accession>A0A9P8T875</accession>
<evidence type="ECO:0000313" key="1">
    <source>
        <dbReference type="EMBL" id="KAH3668706.1"/>
    </source>
</evidence>
<evidence type="ECO:0000313" key="2">
    <source>
        <dbReference type="Proteomes" id="UP000769157"/>
    </source>
</evidence>
<dbReference type="RefSeq" id="XP_046063120.1">
    <property type="nucleotide sequence ID" value="XM_046203333.1"/>
</dbReference>
<dbReference type="AlphaFoldDB" id="A0A9P8T875"/>
<dbReference type="Proteomes" id="UP000769157">
    <property type="component" value="Unassembled WGS sequence"/>
</dbReference>
<proteinExistence type="predicted"/>
<comment type="caution">
    <text evidence="1">The sequence shown here is derived from an EMBL/GenBank/DDBJ whole genome shotgun (WGS) entry which is preliminary data.</text>
</comment>
<reference evidence="1" key="1">
    <citation type="journal article" date="2021" name="Open Biol.">
        <title>Shared evolutionary footprints suggest mitochondrial oxidative damage underlies multiple complex I losses in fungi.</title>
        <authorList>
            <person name="Schikora-Tamarit M.A."/>
            <person name="Marcet-Houben M."/>
            <person name="Nosek J."/>
            <person name="Gabaldon T."/>
        </authorList>
    </citation>
    <scope>NUCLEOTIDE SEQUENCE</scope>
    <source>
        <strain evidence="1">CBS6075</strain>
    </source>
</reference>
<reference evidence="1" key="2">
    <citation type="submission" date="2021-01" db="EMBL/GenBank/DDBJ databases">
        <authorList>
            <person name="Schikora-Tamarit M.A."/>
        </authorList>
    </citation>
    <scope>NUCLEOTIDE SEQUENCE</scope>
    <source>
        <strain evidence="1">CBS6075</strain>
    </source>
</reference>
<gene>
    <name evidence="1" type="ORF">OGAPHI_002460</name>
</gene>
<name>A0A9P8T875_9ASCO</name>
<dbReference type="GeneID" id="70234427"/>